<organism evidence="1 2">
    <name type="scientific">Streptococcus oralis</name>
    <dbReference type="NCBI Taxonomy" id="1303"/>
    <lineage>
        <taxon>Bacteria</taxon>
        <taxon>Bacillati</taxon>
        <taxon>Bacillota</taxon>
        <taxon>Bacilli</taxon>
        <taxon>Lactobacillales</taxon>
        <taxon>Streptococcaceae</taxon>
        <taxon>Streptococcus</taxon>
    </lineage>
</organism>
<accession>A0A139P185</accession>
<comment type="caution">
    <text evidence="1">The sequence shown here is derived from an EMBL/GenBank/DDBJ whole genome shotgun (WGS) entry which is preliminary data.</text>
</comment>
<evidence type="ECO:0000313" key="2">
    <source>
        <dbReference type="Proteomes" id="UP000070497"/>
    </source>
</evidence>
<dbReference type="Proteomes" id="UP000070497">
    <property type="component" value="Unassembled WGS sequence"/>
</dbReference>
<sequence>MKFHYYFLLFCKMLAPIREKRLSPLSTRLYDVITDDYIQF</sequence>
<protein>
    <submittedName>
        <fullName evidence="1">Uncharacterized protein</fullName>
    </submittedName>
</protein>
<dbReference type="AlphaFoldDB" id="A0A139P185"/>
<name>A0A139P185_STROR</name>
<evidence type="ECO:0000313" key="1">
    <source>
        <dbReference type="EMBL" id="KXT81938.1"/>
    </source>
</evidence>
<reference evidence="1 2" key="1">
    <citation type="submission" date="2016-01" db="EMBL/GenBank/DDBJ databases">
        <title>Highly variable Streptococcus oralis are common among viridans streptococci isolated from primates.</title>
        <authorList>
            <person name="Denapaite D."/>
            <person name="Rieger M."/>
            <person name="Koendgen S."/>
            <person name="Brueckner R."/>
            <person name="Ochigava I."/>
            <person name="Kappeler P."/>
            <person name="Maetz-Rensing K."/>
            <person name="Leendertz F."/>
            <person name="Hakenbeck R."/>
        </authorList>
    </citation>
    <scope>NUCLEOTIDE SEQUENCE [LARGE SCALE GENOMIC DNA]</scope>
    <source>
        <strain evidence="1 2">DD14</strain>
    </source>
</reference>
<proteinExistence type="predicted"/>
<dbReference type="EMBL" id="LQRI01000151">
    <property type="protein sequence ID" value="KXT81938.1"/>
    <property type="molecule type" value="Genomic_DNA"/>
</dbReference>
<gene>
    <name evidence="1" type="ORF">SORDD14_00989</name>
</gene>